<evidence type="ECO:0000256" key="1">
    <source>
        <dbReference type="SAM" id="Phobius"/>
    </source>
</evidence>
<feature type="non-terminal residue" evidence="2">
    <location>
        <position position="1"/>
    </location>
</feature>
<sequence>GLFVAAVASVGFLLVPHHVEQIRAWSGQVGALGVVLFTLLYAALTLSPAPKNVLGIAAGLVWGFPVAFAMVYVGALLGAAAS</sequence>
<feature type="transmembrane region" description="Helical" evidence="1">
    <location>
        <begin position="53"/>
        <end position="81"/>
    </location>
</feature>
<evidence type="ECO:0000313" key="2">
    <source>
        <dbReference type="EMBL" id="MEI5617470.1"/>
    </source>
</evidence>
<keyword evidence="3" id="KW-1185">Reference proteome</keyword>
<accession>A0ABU8GYF3</accession>
<evidence type="ECO:0000313" key="3">
    <source>
        <dbReference type="Proteomes" id="UP001365781"/>
    </source>
</evidence>
<keyword evidence="1" id="KW-0472">Membrane</keyword>
<keyword evidence="1" id="KW-0812">Transmembrane</keyword>
<dbReference type="EMBL" id="JBBAYM010000663">
    <property type="protein sequence ID" value="MEI5617470.1"/>
    <property type="molecule type" value="Genomic_DNA"/>
</dbReference>
<feature type="non-terminal residue" evidence="2">
    <location>
        <position position="82"/>
    </location>
</feature>
<organism evidence="2 3">
    <name type="scientific">Streptomyces brasiliscabiei</name>
    <dbReference type="NCBI Taxonomy" id="2736302"/>
    <lineage>
        <taxon>Bacteria</taxon>
        <taxon>Bacillati</taxon>
        <taxon>Actinomycetota</taxon>
        <taxon>Actinomycetes</taxon>
        <taxon>Kitasatosporales</taxon>
        <taxon>Streptomycetaceae</taxon>
        <taxon>Streptomyces</taxon>
    </lineage>
</organism>
<proteinExistence type="predicted"/>
<protein>
    <recommendedName>
        <fullName evidence="4">Integral membrane protein</fullName>
    </recommendedName>
</protein>
<keyword evidence="1" id="KW-1133">Transmembrane helix</keyword>
<gene>
    <name evidence="2" type="ORF">WB403_51145</name>
</gene>
<comment type="caution">
    <text evidence="2">The sequence shown here is derived from an EMBL/GenBank/DDBJ whole genome shotgun (WGS) entry which is preliminary data.</text>
</comment>
<dbReference type="RefSeq" id="WP_419836944.1">
    <property type="nucleotide sequence ID" value="NZ_JBBAYM010000663.1"/>
</dbReference>
<feature type="transmembrane region" description="Helical" evidence="1">
    <location>
        <begin position="29"/>
        <end position="46"/>
    </location>
</feature>
<name>A0ABU8GYF3_9ACTN</name>
<evidence type="ECO:0008006" key="4">
    <source>
        <dbReference type="Google" id="ProtNLM"/>
    </source>
</evidence>
<reference evidence="2 3" key="1">
    <citation type="submission" date="2024-03" db="EMBL/GenBank/DDBJ databases">
        <title>First Report of Pectobacterium brasiliscabiei causing potato scab in china.</title>
        <authorList>
            <person name="Handique U."/>
        </authorList>
    </citation>
    <scope>NUCLEOTIDE SEQUENCE [LARGE SCALE GENOMIC DNA]</scope>
    <source>
        <strain evidence="2 3">ZRIMU1503</strain>
    </source>
</reference>
<dbReference type="Proteomes" id="UP001365781">
    <property type="component" value="Unassembled WGS sequence"/>
</dbReference>